<keyword evidence="3" id="KW-0808">Transferase</keyword>
<keyword evidence="5" id="KW-0333">Golgi apparatus</keyword>
<protein>
    <submittedName>
        <fullName evidence="7">Uncharacterized protein</fullName>
    </submittedName>
</protein>
<dbReference type="PANTHER" id="PTHR31311:SF26">
    <property type="entry name" value="ALPHA-6-GALACTOSYLTRANSFERASE"/>
    <property type="match status" value="1"/>
</dbReference>
<accession>A0AAV1X596</accession>
<evidence type="ECO:0000256" key="4">
    <source>
        <dbReference type="ARBA" id="ARBA00022968"/>
    </source>
</evidence>
<evidence type="ECO:0000256" key="6">
    <source>
        <dbReference type="SAM" id="Coils"/>
    </source>
</evidence>
<comment type="caution">
    <text evidence="7">The sequence shown here is derived from an EMBL/GenBank/DDBJ whole genome shotgun (WGS) entry which is preliminary data.</text>
</comment>
<comment type="subcellular location">
    <subcellularLocation>
        <location evidence="1">Golgi apparatus membrane</location>
        <topology evidence="1">Single-pass type II membrane protein</topology>
    </subcellularLocation>
</comment>
<dbReference type="InterPro" id="IPR008630">
    <property type="entry name" value="Glyco_trans_34"/>
</dbReference>
<evidence type="ECO:0000256" key="5">
    <source>
        <dbReference type="ARBA" id="ARBA00023034"/>
    </source>
</evidence>
<dbReference type="AlphaFoldDB" id="A0AAV1X596"/>
<dbReference type="EMBL" id="CAXHTB010000012">
    <property type="protein sequence ID" value="CAL0316924.1"/>
    <property type="molecule type" value="Genomic_DNA"/>
</dbReference>
<name>A0AAV1X596_LUPLU</name>
<reference evidence="7 8" key="1">
    <citation type="submission" date="2024-03" db="EMBL/GenBank/DDBJ databases">
        <authorList>
            <person name="Martinez-Hernandez J."/>
        </authorList>
    </citation>
    <scope>NUCLEOTIDE SEQUENCE [LARGE SCALE GENOMIC DNA]</scope>
</reference>
<gene>
    <name evidence="7" type="ORF">LLUT_LOCUS17984</name>
</gene>
<keyword evidence="8" id="KW-1185">Reference proteome</keyword>
<dbReference type="GO" id="GO:0008378">
    <property type="term" value="F:galactosyltransferase activity"/>
    <property type="evidence" value="ECO:0007669"/>
    <property type="project" value="TreeGrafter"/>
</dbReference>
<evidence type="ECO:0000256" key="3">
    <source>
        <dbReference type="ARBA" id="ARBA00022679"/>
    </source>
</evidence>
<feature type="coiled-coil region" evidence="6">
    <location>
        <begin position="43"/>
        <end position="70"/>
    </location>
</feature>
<dbReference type="GO" id="GO:0005768">
    <property type="term" value="C:endosome"/>
    <property type="evidence" value="ECO:0007669"/>
    <property type="project" value="TreeGrafter"/>
</dbReference>
<proteinExistence type="predicted"/>
<dbReference type="PANTHER" id="PTHR31311">
    <property type="entry name" value="XYLOGLUCAN 6-XYLOSYLTRANSFERASE 5-RELATED-RELATED"/>
    <property type="match status" value="1"/>
</dbReference>
<evidence type="ECO:0000313" key="7">
    <source>
        <dbReference type="EMBL" id="CAL0316924.1"/>
    </source>
</evidence>
<keyword evidence="4" id="KW-0735">Signal-anchor</keyword>
<evidence type="ECO:0000256" key="2">
    <source>
        <dbReference type="ARBA" id="ARBA00022676"/>
    </source>
</evidence>
<keyword evidence="4" id="KW-0812">Transmembrane</keyword>
<dbReference type="Proteomes" id="UP001497480">
    <property type="component" value="Unassembled WGS sequence"/>
</dbReference>
<organism evidence="7 8">
    <name type="scientific">Lupinus luteus</name>
    <name type="common">European yellow lupine</name>
    <dbReference type="NCBI Taxonomy" id="3873"/>
    <lineage>
        <taxon>Eukaryota</taxon>
        <taxon>Viridiplantae</taxon>
        <taxon>Streptophyta</taxon>
        <taxon>Embryophyta</taxon>
        <taxon>Tracheophyta</taxon>
        <taxon>Spermatophyta</taxon>
        <taxon>Magnoliopsida</taxon>
        <taxon>eudicotyledons</taxon>
        <taxon>Gunneridae</taxon>
        <taxon>Pentapetalae</taxon>
        <taxon>rosids</taxon>
        <taxon>fabids</taxon>
        <taxon>Fabales</taxon>
        <taxon>Fabaceae</taxon>
        <taxon>Papilionoideae</taxon>
        <taxon>50 kb inversion clade</taxon>
        <taxon>genistoids sensu lato</taxon>
        <taxon>core genistoids</taxon>
        <taxon>Genisteae</taxon>
        <taxon>Lupinus</taxon>
    </lineage>
</organism>
<evidence type="ECO:0000313" key="8">
    <source>
        <dbReference type="Proteomes" id="UP001497480"/>
    </source>
</evidence>
<keyword evidence="2" id="KW-0328">Glycosyltransferase</keyword>
<keyword evidence="6" id="KW-0175">Coiled coil</keyword>
<evidence type="ECO:0000256" key="1">
    <source>
        <dbReference type="ARBA" id="ARBA00004323"/>
    </source>
</evidence>
<sequence length="78" mass="9457">MYSDDQTALAYLIAIEKDKWTNKIYLEDTYYFEGYWLDIEKTYNNISKKYNELEREVKGLRRRHAEKVSETYGAMREG</sequence>
<dbReference type="GO" id="GO:0000139">
    <property type="term" value="C:Golgi membrane"/>
    <property type="evidence" value="ECO:0007669"/>
    <property type="project" value="UniProtKB-SubCell"/>
</dbReference>
<dbReference type="GO" id="GO:0005802">
    <property type="term" value="C:trans-Golgi network"/>
    <property type="evidence" value="ECO:0007669"/>
    <property type="project" value="TreeGrafter"/>
</dbReference>